<feature type="chain" id="PRO_5045789206" description="Phosphatidic acid phosphatase type 2/haloperoxidase domain-containing protein" evidence="1">
    <location>
        <begin position="23"/>
        <end position="451"/>
    </location>
</feature>
<organism evidence="3 4">
    <name type="scientific">Mucilaginibacter defluvii</name>
    <dbReference type="NCBI Taxonomy" id="1196019"/>
    <lineage>
        <taxon>Bacteria</taxon>
        <taxon>Pseudomonadati</taxon>
        <taxon>Bacteroidota</taxon>
        <taxon>Sphingobacteriia</taxon>
        <taxon>Sphingobacteriales</taxon>
        <taxon>Sphingobacteriaceae</taxon>
        <taxon>Mucilaginibacter</taxon>
    </lineage>
</organism>
<evidence type="ECO:0000313" key="3">
    <source>
        <dbReference type="EMBL" id="GAA4917534.1"/>
    </source>
</evidence>
<dbReference type="Pfam" id="PF01569">
    <property type="entry name" value="PAP2"/>
    <property type="match status" value="1"/>
</dbReference>
<dbReference type="CDD" id="cd03398">
    <property type="entry name" value="PAP2_haloperoxidase"/>
    <property type="match status" value="1"/>
</dbReference>
<proteinExistence type="predicted"/>
<keyword evidence="4" id="KW-1185">Reference proteome</keyword>
<keyword evidence="1" id="KW-0732">Signal</keyword>
<feature type="signal peptide" evidence="1">
    <location>
        <begin position="1"/>
        <end position="22"/>
    </location>
</feature>
<evidence type="ECO:0000259" key="2">
    <source>
        <dbReference type="Pfam" id="PF01569"/>
    </source>
</evidence>
<dbReference type="SUPFAM" id="SSF48317">
    <property type="entry name" value="Acid phosphatase/Vanadium-dependent haloperoxidase"/>
    <property type="match status" value="1"/>
</dbReference>
<protein>
    <recommendedName>
        <fullName evidence="2">Phosphatidic acid phosphatase type 2/haloperoxidase domain-containing protein</fullName>
    </recommendedName>
</protein>
<accession>A0ABP9FVH8</accession>
<dbReference type="InterPro" id="IPR036938">
    <property type="entry name" value="PAP2/HPO_sf"/>
</dbReference>
<feature type="domain" description="Phosphatidic acid phosphatase type 2/haloperoxidase" evidence="2">
    <location>
        <begin position="323"/>
        <end position="432"/>
    </location>
</feature>
<comment type="caution">
    <text evidence="3">The sequence shown here is derived from an EMBL/GenBank/DDBJ whole genome shotgun (WGS) entry which is preliminary data.</text>
</comment>
<dbReference type="InterPro" id="IPR000326">
    <property type="entry name" value="PAP2/HPO"/>
</dbReference>
<reference evidence="4" key="1">
    <citation type="journal article" date="2019" name="Int. J. Syst. Evol. Microbiol.">
        <title>The Global Catalogue of Microorganisms (GCM) 10K type strain sequencing project: providing services to taxonomists for standard genome sequencing and annotation.</title>
        <authorList>
            <consortium name="The Broad Institute Genomics Platform"/>
            <consortium name="The Broad Institute Genome Sequencing Center for Infectious Disease"/>
            <person name="Wu L."/>
            <person name="Ma J."/>
        </authorList>
    </citation>
    <scope>NUCLEOTIDE SEQUENCE [LARGE SCALE GENOMIC DNA]</scope>
    <source>
        <strain evidence="4">JCM 18283</strain>
    </source>
</reference>
<dbReference type="Proteomes" id="UP001501436">
    <property type="component" value="Unassembled WGS sequence"/>
</dbReference>
<dbReference type="PANTHER" id="PTHR34599">
    <property type="entry name" value="PEROXIDASE-RELATED"/>
    <property type="match status" value="1"/>
</dbReference>
<dbReference type="RefSeq" id="WP_345331195.1">
    <property type="nucleotide sequence ID" value="NZ_BAABJI010000002.1"/>
</dbReference>
<dbReference type="Gene3D" id="1.10.606.20">
    <property type="match status" value="1"/>
</dbReference>
<evidence type="ECO:0000313" key="4">
    <source>
        <dbReference type="Proteomes" id="UP001501436"/>
    </source>
</evidence>
<evidence type="ECO:0000256" key="1">
    <source>
        <dbReference type="SAM" id="SignalP"/>
    </source>
</evidence>
<dbReference type="EMBL" id="BAABJI010000002">
    <property type="protein sequence ID" value="GAA4917534.1"/>
    <property type="molecule type" value="Genomic_DNA"/>
</dbReference>
<dbReference type="InterPro" id="IPR052559">
    <property type="entry name" value="V-haloperoxidase"/>
</dbReference>
<sequence length="451" mass="50789">MKRILQRLVFVILLFNAVAGLAQQRAKSFPDYMWPGHALHNVSMVMVHDVVSPPVAARYYAYCMLGAYNIVNAHDNNVPLLNKLIKSYSPTHGIDTVKMAYDYRIASYYSILETAKLMLPSGFLIKDDQDAFITQVKKTGIKQEVIDNSIKVGQQAAIDAVNFSKGDRYNKLSALKRYTPLQGEGYWYPTPPGYFEAVEPNWRTIRTMVLDTATQCKPAPLTPFSKDSTSAFYKQVKEVYQVSKKLTDDQINQALFWDCNPFAITTSGHMSIGYKKISPGGHWMHITALVSKQAKLTFDETICLLTLEGLTLMDSFIACWEEKFATNRIRPETFINRYMDVKWQPILQTPPFPEYTSGHSVVSAASAEVLTYMLGDNFKYEDDTELPFGSGKRSFNSFRQAADEAGMSRFYGGIHYIESIETGSTQGKNVAGYIIARMKEAGVKPCIKQGK</sequence>
<gene>
    <name evidence="3" type="ORF">GCM10023313_21460</name>
</gene>
<dbReference type="PANTHER" id="PTHR34599:SF2">
    <property type="entry name" value="TRAF-TYPE DOMAIN-CONTAINING PROTEIN"/>
    <property type="match status" value="1"/>
</dbReference>
<name>A0ABP9FVH8_9SPHI</name>